<dbReference type="Proteomes" id="UP000265520">
    <property type="component" value="Unassembled WGS sequence"/>
</dbReference>
<gene>
    <name evidence="2" type="ORF">A2U01_0024901</name>
</gene>
<feature type="region of interest" description="Disordered" evidence="1">
    <location>
        <begin position="154"/>
        <end position="203"/>
    </location>
</feature>
<feature type="compositionally biased region" description="Polar residues" evidence="1">
    <location>
        <begin position="192"/>
        <end position="203"/>
    </location>
</feature>
<name>A0A392NX99_9FABA</name>
<proteinExistence type="predicted"/>
<feature type="region of interest" description="Disordered" evidence="1">
    <location>
        <begin position="1"/>
        <end position="89"/>
    </location>
</feature>
<sequence>MNDNNSDVDVKSNGGFSREDQRDSERLSKERERILNRSLDGSDKGVSENSYDVGKSKGEEGKAIRREHHEPKFQVGGSNFPRRMSNWPNEERVDMEAVRFSTLNYPDEGTSRFSYNHGEQWNNYKDMDGMSRVRHLEQDRAELLRKLDELSKQLSNSSEMVNNPKEKGHPDSNMVPPGPRSGPDTRFPDGPSGSNWTASRQFFGPNTNMAGPPYFNYHRDPYGYTSGHEMSMHNFHPSMHNPNYIPGYGDPFVSQRMRGPQHPLSHQ</sequence>
<feature type="compositionally biased region" description="Low complexity" evidence="1">
    <location>
        <begin position="1"/>
        <end position="13"/>
    </location>
</feature>
<comment type="caution">
    <text evidence="2">The sequence shown here is derived from an EMBL/GenBank/DDBJ whole genome shotgun (WGS) entry which is preliminary data.</text>
</comment>
<feature type="non-terminal residue" evidence="2">
    <location>
        <position position="267"/>
    </location>
</feature>
<dbReference type="EMBL" id="LXQA010053502">
    <property type="protein sequence ID" value="MCI03860.1"/>
    <property type="molecule type" value="Genomic_DNA"/>
</dbReference>
<feature type="compositionally biased region" description="Basic and acidic residues" evidence="1">
    <location>
        <begin position="54"/>
        <end position="72"/>
    </location>
</feature>
<protein>
    <submittedName>
        <fullName evidence="2">Uncharacterized protein</fullName>
    </submittedName>
</protein>
<reference evidence="2 3" key="1">
    <citation type="journal article" date="2018" name="Front. Plant Sci.">
        <title>Red Clover (Trifolium pratense) and Zigzag Clover (T. medium) - A Picture of Genomic Similarities and Differences.</title>
        <authorList>
            <person name="Dluhosova J."/>
            <person name="Istvanek J."/>
            <person name="Nedelnik J."/>
            <person name="Repkova J."/>
        </authorList>
    </citation>
    <scope>NUCLEOTIDE SEQUENCE [LARGE SCALE GENOMIC DNA]</scope>
    <source>
        <strain evidence="3">cv. 10/8</strain>
        <tissue evidence="2">Leaf</tissue>
    </source>
</reference>
<evidence type="ECO:0000313" key="3">
    <source>
        <dbReference type="Proteomes" id="UP000265520"/>
    </source>
</evidence>
<feature type="compositionally biased region" description="Basic and acidic residues" evidence="1">
    <location>
        <begin position="17"/>
        <end position="46"/>
    </location>
</feature>
<dbReference type="AlphaFoldDB" id="A0A392NX99"/>
<keyword evidence="3" id="KW-1185">Reference proteome</keyword>
<organism evidence="2 3">
    <name type="scientific">Trifolium medium</name>
    <dbReference type="NCBI Taxonomy" id="97028"/>
    <lineage>
        <taxon>Eukaryota</taxon>
        <taxon>Viridiplantae</taxon>
        <taxon>Streptophyta</taxon>
        <taxon>Embryophyta</taxon>
        <taxon>Tracheophyta</taxon>
        <taxon>Spermatophyta</taxon>
        <taxon>Magnoliopsida</taxon>
        <taxon>eudicotyledons</taxon>
        <taxon>Gunneridae</taxon>
        <taxon>Pentapetalae</taxon>
        <taxon>rosids</taxon>
        <taxon>fabids</taxon>
        <taxon>Fabales</taxon>
        <taxon>Fabaceae</taxon>
        <taxon>Papilionoideae</taxon>
        <taxon>50 kb inversion clade</taxon>
        <taxon>NPAAA clade</taxon>
        <taxon>Hologalegina</taxon>
        <taxon>IRL clade</taxon>
        <taxon>Trifolieae</taxon>
        <taxon>Trifolium</taxon>
    </lineage>
</organism>
<evidence type="ECO:0000256" key="1">
    <source>
        <dbReference type="SAM" id="MobiDB-lite"/>
    </source>
</evidence>
<evidence type="ECO:0000313" key="2">
    <source>
        <dbReference type="EMBL" id="MCI03860.1"/>
    </source>
</evidence>
<accession>A0A392NX99</accession>